<accession>A0ABV6HRS7</accession>
<evidence type="ECO:0000256" key="2">
    <source>
        <dbReference type="ARBA" id="ARBA00022676"/>
    </source>
</evidence>
<keyword evidence="3 6" id="KW-0808">Transferase</keyword>
<dbReference type="Proteomes" id="UP001589774">
    <property type="component" value="Unassembled WGS sequence"/>
</dbReference>
<evidence type="ECO:0000313" key="6">
    <source>
        <dbReference type="EMBL" id="MFC0321576.1"/>
    </source>
</evidence>
<keyword evidence="4" id="KW-1133">Transmembrane helix</keyword>
<name>A0ABV6HRS7_9SPHI</name>
<evidence type="ECO:0000256" key="1">
    <source>
        <dbReference type="ARBA" id="ARBA00006739"/>
    </source>
</evidence>
<keyword evidence="4" id="KW-0472">Membrane</keyword>
<proteinExistence type="inferred from homology"/>
<dbReference type="EC" id="2.4.-.-" evidence="6"/>
<keyword evidence="7" id="KW-1185">Reference proteome</keyword>
<comment type="caution">
    <text evidence="6">The sequence shown here is derived from an EMBL/GenBank/DDBJ whole genome shotgun (WGS) entry which is preliminary data.</text>
</comment>
<dbReference type="RefSeq" id="WP_130856919.1">
    <property type="nucleotide sequence ID" value="NZ_JBHLWO010000007.1"/>
</dbReference>
<organism evidence="6 7">
    <name type="scientific">Olivibacter oleidegradans</name>
    <dbReference type="NCBI Taxonomy" id="760123"/>
    <lineage>
        <taxon>Bacteria</taxon>
        <taxon>Pseudomonadati</taxon>
        <taxon>Bacteroidota</taxon>
        <taxon>Sphingobacteriia</taxon>
        <taxon>Sphingobacteriales</taxon>
        <taxon>Sphingobacteriaceae</taxon>
        <taxon>Olivibacter</taxon>
    </lineage>
</organism>
<evidence type="ECO:0000259" key="5">
    <source>
        <dbReference type="Pfam" id="PF00535"/>
    </source>
</evidence>
<dbReference type="InterPro" id="IPR029044">
    <property type="entry name" value="Nucleotide-diphossugar_trans"/>
</dbReference>
<evidence type="ECO:0000256" key="4">
    <source>
        <dbReference type="SAM" id="Phobius"/>
    </source>
</evidence>
<evidence type="ECO:0000256" key="3">
    <source>
        <dbReference type="ARBA" id="ARBA00022679"/>
    </source>
</evidence>
<feature type="transmembrane region" description="Helical" evidence="4">
    <location>
        <begin position="252"/>
        <end position="280"/>
    </location>
</feature>
<feature type="transmembrane region" description="Helical" evidence="4">
    <location>
        <begin position="348"/>
        <end position="367"/>
    </location>
</feature>
<dbReference type="CDD" id="cd00761">
    <property type="entry name" value="Glyco_tranf_GTA_type"/>
    <property type="match status" value="1"/>
</dbReference>
<dbReference type="SUPFAM" id="SSF53448">
    <property type="entry name" value="Nucleotide-diphospho-sugar transferases"/>
    <property type="match status" value="1"/>
</dbReference>
<dbReference type="PANTHER" id="PTHR43179">
    <property type="entry name" value="RHAMNOSYLTRANSFERASE WBBL"/>
    <property type="match status" value="1"/>
</dbReference>
<comment type="similarity">
    <text evidence="1">Belongs to the glycosyltransferase 2 family.</text>
</comment>
<protein>
    <submittedName>
        <fullName evidence="6">Glycosyltransferase family 2 protein</fullName>
        <ecNumber evidence="6">2.4.-.-</ecNumber>
    </submittedName>
</protein>
<reference evidence="6 7" key="1">
    <citation type="submission" date="2024-09" db="EMBL/GenBank/DDBJ databases">
        <authorList>
            <person name="Sun Q."/>
            <person name="Mori K."/>
        </authorList>
    </citation>
    <scope>NUCLEOTIDE SEQUENCE [LARGE SCALE GENOMIC DNA]</scope>
    <source>
        <strain evidence="6 7">CCM 7765</strain>
    </source>
</reference>
<sequence length="368" mass="41658">MNNSHAIDVVIPSFRLDEHILIPIIDLKKPEKYDIHIYIVADNPNATIPSKINELSKQGRIHLIINDVNLGFSATRNKGIQAGNSKWILLLDDDIVPDEKLLYAYTNVIEKNANAIGFIGVTDFPPPFNSATKALTINGSTAHFNIARQKTRMKWAPTANIMLNREKLTSPMFDKNLKKGGEDIEFLVRNSLVNNDEYISVPDAIVVHPWWNSGKMQTGRMIRYGIGAAEIANLPAIRPYTYIDFTNSSETLLLLLLLAIPASICGFLKIILIFMLAIVLSEFITNFIRTIKDTKTINFDIAWRLMAIKNIYEIGQLWGNLRMGHLNGFSRRIDMSFKKASPSWFRLNRWKIIKLLLIAIIIIAAISL</sequence>
<gene>
    <name evidence="6" type="ORF">ACFFI0_24900</name>
</gene>
<dbReference type="GO" id="GO:0016757">
    <property type="term" value="F:glycosyltransferase activity"/>
    <property type="evidence" value="ECO:0007669"/>
    <property type="project" value="UniProtKB-KW"/>
</dbReference>
<dbReference type="Pfam" id="PF00535">
    <property type="entry name" value="Glycos_transf_2"/>
    <property type="match status" value="1"/>
</dbReference>
<dbReference type="PANTHER" id="PTHR43179:SF12">
    <property type="entry name" value="GALACTOFURANOSYLTRANSFERASE GLFT2"/>
    <property type="match status" value="1"/>
</dbReference>
<feature type="domain" description="Glycosyltransferase 2-like" evidence="5">
    <location>
        <begin position="9"/>
        <end position="131"/>
    </location>
</feature>
<evidence type="ECO:0000313" key="7">
    <source>
        <dbReference type="Proteomes" id="UP001589774"/>
    </source>
</evidence>
<dbReference type="InterPro" id="IPR001173">
    <property type="entry name" value="Glyco_trans_2-like"/>
</dbReference>
<keyword evidence="4" id="KW-0812">Transmembrane</keyword>
<dbReference type="EMBL" id="JBHLWO010000007">
    <property type="protein sequence ID" value="MFC0321576.1"/>
    <property type="molecule type" value="Genomic_DNA"/>
</dbReference>
<dbReference type="Gene3D" id="3.90.550.10">
    <property type="entry name" value="Spore Coat Polysaccharide Biosynthesis Protein SpsA, Chain A"/>
    <property type="match status" value="1"/>
</dbReference>
<keyword evidence="2 6" id="KW-0328">Glycosyltransferase</keyword>